<feature type="compositionally biased region" description="Basic and acidic residues" evidence="1">
    <location>
        <begin position="972"/>
        <end position="986"/>
    </location>
</feature>
<evidence type="ECO:0000256" key="1">
    <source>
        <dbReference type="SAM" id="MobiDB-lite"/>
    </source>
</evidence>
<accession>A0A8A1M0T0</accession>
<dbReference type="VEuPathDB" id="FungiDB:I7I51_04852"/>
<dbReference type="Proteomes" id="UP000663671">
    <property type="component" value="Chromosome 4"/>
</dbReference>
<evidence type="ECO:0000313" key="3">
    <source>
        <dbReference type="Proteomes" id="UP000663671"/>
    </source>
</evidence>
<feature type="compositionally biased region" description="Polar residues" evidence="1">
    <location>
        <begin position="155"/>
        <end position="165"/>
    </location>
</feature>
<feature type="region of interest" description="Disordered" evidence="1">
    <location>
        <begin position="66"/>
        <end position="126"/>
    </location>
</feature>
<dbReference type="EMBL" id="CP069110">
    <property type="protein sequence ID" value="QSS60056.1"/>
    <property type="molecule type" value="Genomic_DNA"/>
</dbReference>
<sequence>MTLNSATSRSKPAASEVAITSRWCNRALRPLTSTILRLEKHWKVTRMGVPTLNHTTATAVELSHTAAQTERLAPESESESTPDDPTWVPGGAARRRIKHKYSARTGSRSRVVVKSPETQKLQPGEFSIPTPLIHEKKRHHREAQEPNGVAGGTIANANEDSSLENSRPGPVKRRLSAYGWNSRKTWTDACNEYNEPSYVAIAQGIFQIWDTFLTMTAPEKSTSLGARSLMRMALGTTSTYIAREQEAVDNCEDKDEKVDIANVIFTELESMYGTSNTGWKPLKSLVRLHGTRLVCDAIRKRWISPMIARQLALNSIDSSSYDAAQEIISALLSVTMRVEDPRHLDCSLFSARNFGLFHTLAAYVNKASHLSFFFRTIGSLLRCGIVPVEWIATESMKPFVTHAIRSISCEDHDCSASVSFIVNMALAASGSHTYCAMPASNSIAITDKLQESEEKKWKLHSAHCDLLETPQTRANGHLETALNNSISSILGILCSAYIVRCSSRPPATPSSASSIQHILARLSDIVQHDIEGTSFHVTQDRSRSELLRMGLILMADFIITSNNMQPRTNQQAVDSPATRLLSTFEYFTRTLRSRKDLTASLSAFVTHISHCCGEVLSEDGFTHLEILTDALTGVKLQPYPTLRALLGKVAVDAALNFAESTLHPDHHSWAAHIQTRVTSYSNGPSGQDEIFSLTPSLALSKTGYIWEESIGEWITAGRPNGARRKFRTCQDQMSSLLDPLDKLQNINDSDDAIASRSSSTFSACTERYRSSITSSDITSPLWSRKRKRVVNAPDLDSRKHTRISYPLSLSAPRRRLRSRKARSWNFCIDERDTNDSEPLTFGRFTRSNITKKRDVTELNMTKARLSHQRTEIDRSFTNRVPVVEVRLRKPPHRDNTVEVVIIHNRQKHSNTKPSESAIQDDVISESDYSESGNDDYCRDNHDDIDSDDEDILARALPPCYPLRRKSTCTARASEEVRPRTTAETRLRTARSSTSLRKQSISRAVNNDIVGSSDDELSFL</sequence>
<proteinExistence type="predicted"/>
<organism evidence="2 3">
    <name type="scientific">Ajellomyces capsulatus</name>
    <name type="common">Darling's disease fungus</name>
    <name type="synonym">Histoplasma capsulatum</name>
    <dbReference type="NCBI Taxonomy" id="5037"/>
    <lineage>
        <taxon>Eukaryota</taxon>
        <taxon>Fungi</taxon>
        <taxon>Dikarya</taxon>
        <taxon>Ascomycota</taxon>
        <taxon>Pezizomycotina</taxon>
        <taxon>Eurotiomycetes</taxon>
        <taxon>Eurotiomycetidae</taxon>
        <taxon>Onygenales</taxon>
        <taxon>Ajellomycetaceae</taxon>
        <taxon>Histoplasma</taxon>
    </lineage>
</organism>
<feature type="region of interest" description="Disordered" evidence="1">
    <location>
        <begin position="967"/>
        <end position="999"/>
    </location>
</feature>
<feature type="compositionally biased region" description="Low complexity" evidence="1">
    <location>
        <begin position="987"/>
        <end position="996"/>
    </location>
</feature>
<dbReference type="OrthoDB" id="4159838at2759"/>
<protein>
    <submittedName>
        <fullName evidence="2">Uncharacterized protein</fullName>
    </submittedName>
</protein>
<dbReference type="AlphaFoldDB" id="A0A8A1M0T0"/>
<name>A0A8A1M0T0_AJECA</name>
<feature type="compositionally biased region" description="Basic residues" evidence="1">
    <location>
        <begin position="93"/>
        <end position="102"/>
    </location>
</feature>
<reference evidence="2" key="1">
    <citation type="submission" date="2021-01" db="EMBL/GenBank/DDBJ databases">
        <title>Chromosome-level genome assembly of a human fungal pathogen reveals clustering of transcriptionally co-regulated genes.</title>
        <authorList>
            <person name="Voorhies M."/>
            <person name="Cohen S."/>
            <person name="Shea T.P."/>
            <person name="Petrus S."/>
            <person name="Munoz J.F."/>
            <person name="Poplawski S."/>
            <person name="Goldman W.E."/>
            <person name="Michael T."/>
            <person name="Cuomo C.A."/>
            <person name="Sil A."/>
            <person name="Beyhan S."/>
        </authorList>
    </citation>
    <scope>NUCLEOTIDE SEQUENCE</scope>
    <source>
        <strain evidence="2">WU24</strain>
    </source>
</reference>
<evidence type="ECO:0000313" key="2">
    <source>
        <dbReference type="EMBL" id="QSS60056.1"/>
    </source>
</evidence>
<feature type="region of interest" description="Disordered" evidence="1">
    <location>
        <begin position="143"/>
        <end position="170"/>
    </location>
</feature>
<feature type="region of interest" description="Disordered" evidence="1">
    <location>
        <begin position="906"/>
        <end position="935"/>
    </location>
</feature>
<gene>
    <name evidence="2" type="ORF">I7I51_04852</name>
</gene>